<keyword evidence="1" id="KW-0472">Membrane</keyword>
<feature type="chain" id="PRO_5003131762" evidence="2">
    <location>
        <begin position="29"/>
        <end position="883"/>
    </location>
</feature>
<reference evidence="4" key="1">
    <citation type="submission" date="2009-02" db="EMBL/GenBank/DDBJ databases">
        <title>Annotation of Streptomyces viridochromogenes strain DSM 40736.</title>
        <authorList>
            <consortium name="The Broad Institute Genome Sequencing Platform"/>
            <consortium name="Broad Institute Microbial Sequencing Center"/>
            <person name="Fischbach M."/>
            <person name="Godfrey P."/>
            <person name="Ward D."/>
            <person name="Young S."/>
            <person name="Zeng Q."/>
            <person name="Koehrsen M."/>
            <person name="Alvarado L."/>
            <person name="Berlin A.M."/>
            <person name="Bochicchio J."/>
            <person name="Borenstein D."/>
            <person name="Chapman S.B."/>
            <person name="Chen Z."/>
            <person name="Engels R."/>
            <person name="Freedman E."/>
            <person name="Gellesch M."/>
            <person name="Goldberg J."/>
            <person name="Griggs A."/>
            <person name="Gujja S."/>
            <person name="Heilman E.R."/>
            <person name="Heiman D.I."/>
            <person name="Hepburn T.A."/>
            <person name="Howarth C."/>
            <person name="Jen D."/>
            <person name="Larson L."/>
            <person name="Lewis B."/>
            <person name="Mehta T."/>
            <person name="Park D."/>
            <person name="Pearson M."/>
            <person name="Richards J."/>
            <person name="Roberts A."/>
            <person name="Saif S."/>
            <person name="Shea T.D."/>
            <person name="Shenoy N."/>
            <person name="Sisk P."/>
            <person name="Stolte C."/>
            <person name="Sykes S.N."/>
            <person name="Thomson T."/>
            <person name="Walk T."/>
            <person name="White J."/>
            <person name="Yandava C."/>
            <person name="Straight P."/>
            <person name="Clardy J."/>
            <person name="Hung D."/>
            <person name="Kolter R."/>
            <person name="Mekalanos J."/>
            <person name="Walker S."/>
            <person name="Walsh C.T."/>
            <person name="Wieland-Brown L.C."/>
            <person name="Haas B."/>
            <person name="Nusbaum C."/>
            <person name="Birren B."/>
        </authorList>
    </citation>
    <scope>NUCLEOTIDE SEQUENCE [LARGE SCALE GENOMIC DNA]</scope>
    <source>
        <strain evidence="4">DSM 40736 / JCM 4977 / BCRC 1201 / Tue 494</strain>
    </source>
</reference>
<feature type="signal peptide" evidence="2">
    <location>
        <begin position="1"/>
        <end position="28"/>
    </location>
</feature>
<dbReference type="EMBL" id="GG657757">
    <property type="protein sequence ID" value="EFL29552.1"/>
    <property type="molecule type" value="Genomic_DNA"/>
</dbReference>
<feature type="transmembrane region" description="Helical" evidence="1">
    <location>
        <begin position="833"/>
        <end position="854"/>
    </location>
</feature>
<name>D9X336_STRVT</name>
<feature type="transmembrane region" description="Helical" evidence="1">
    <location>
        <begin position="565"/>
        <end position="582"/>
    </location>
</feature>
<feature type="transmembrane region" description="Helical" evidence="1">
    <location>
        <begin position="324"/>
        <end position="343"/>
    </location>
</feature>
<feature type="transmembrane region" description="Helical" evidence="1">
    <location>
        <begin position="541"/>
        <end position="559"/>
    </location>
</feature>
<dbReference type="Pfam" id="PF19683">
    <property type="entry name" value="DUF6185"/>
    <property type="match status" value="1"/>
</dbReference>
<feature type="transmembrane region" description="Helical" evidence="1">
    <location>
        <begin position="762"/>
        <end position="783"/>
    </location>
</feature>
<evidence type="ECO:0000256" key="1">
    <source>
        <dbReference type="SAM" id="Phobius"/>
    </source>
</evidence>
<feature type="transmembrane region" description="Helical" evidence="1">
    <location>
        <begin position="350"/>
        <end position="377"/>
    </location>
</feature>
<feature type="transmembrane region" description="Helical" evidence="1">
    <location>
        <begin position="502"/>
        <end position="521"/>
    </location>
</feature>
<sequence>MGCLRQYLLLVLVSASLLLEGAINTAHAAQDDAGECATADLRTARVMARVDFTHDGEDYTRADSRFTVKVPTTWKRAYDLLLNGDTERYRKAMRCLLREPDAPFVLRDSEHRAHPPKVKAEARWVTIEQRASTVVSSKGAWDFGPWHLTVGTRLWTLELQVPPALKGARWERIEAGLDGRAAQLILPPPTEGTDTELVWLQKKAGEAPPHVQMTLQPPAAKALTARWVGLPARFATEIGIASFDAGIYVLLWAAIRRLRQVPVTSPSTPGPSVAPTPGPAESAALRGLWLLVLLLPCMMLVHGSDDLLLDLLDERDATPWLTNHRVAVHLIVSTFMGLAWCVFGRPRRLAFAAAALAAAGVTTVVAFPGVFGLPASMVLDSNTDPDGVQRFLACGGMYWFGAACACAIFIILVGATASGLRIWRSLSRSPSAFLSPGHFPLSVLGVLVLLASALSAAAAWAAQVGWDRSSWLSARTVYSEYGNWHLSTVFNDFSSFPSEITAWAYNTVWWWFLGLAVLSVLRARVSAACSPPVLPSRPDQAVLLLFYLVVVVPFLGWYAEVQLPLLGMAAGWLALSGLLALGRRHAVLQRDLLPGVPLYLAVHESDRQHLMEAARRHRDLHTQLRNLDQGQQDGERRRLERTLDRLQRWRPPHAVAPHRRVPLPDGMDPVDVALAWGPRASWWDNGCRAAQFASALAVPMTAMTTWADNIRGPLWGDTFAMKFGFANLVTSAAASVIIWTGAGFVLGAFWRQLPGRRGPVKALGLSMAYAAPWLLDSIGVAALRQSYGTRALDMALTLLILTLTGLAMDIDTFRREQHYWPTRASLLLSLYQLRTASVQIAFFVAQLVALVTIWQQLRGADPMIIVERPQTSGERASIPQDSP</sequence>
<feature type="transmembrane region" description="Helical" evidence="1">
    <location>
        <begin position="397"/>
        <end position="420"/>
    </location>
</feature>
<feature type="transmembrane region" description="Helical" evidence="1">
    <location>
        <begin position="795"/>
        <end position="813"/>
    </location>
</feature>
<dbReference type="AlphaFoldDB" id="D9X336"/>
<dbReference type="HOGENOM" id="CLU_337357_0_0_11"/>
<protein>
    <submittedName>
        <fullName evidence="3">Predicted protein</fullName>
    </submittedName>
</protein>
<dbReference type="Proteomes" id="UP000004184">
    <property type="component" value="Unassembled WGS sequence"/>
</dbReference>
<keyword evidence="1" id="KW-1133">Transmembrane helix</keyword>
<evidence type="ECO:0000313" key="4">
    <source>
        <dbReference type="Proteomes" id="UP000004184"/>
    </source>
</evidence>
<accession>D9X336</accession>
<dbReference type="InterPro" id="IPR046176">
    <property type="entry name" value="DUF6185"/>
</dbReference>
<dbReference type="RefSeq" id="WP_003987637.1">
    <property type="nucleotide sequence ID" value="NZ_GG657757.1"/>
</dbReference>
<feature type="transmembrane region" description="Helical" evidence="1">
    <location>
        <begin position="441"/>
        <end position="462"/>
    </location>
</feature>
<evidence type="ECO:0000313" key="3">
    <source>
        <dbReference type="EMBL" id="EFL29552.1"/>
    </source>
</evidence>
<organism evidence="3 4">
    <name type="scientific">Streptomyces viridochromogenes (strain DSM 40736 / JCM 4977 / BCRC 1201 / Tue 494)</name>
    <dbReference type="NCBI Taxonomy" id="591159"/>
    <lineage>
        <taxon>Bacteria</taxon>
        <taxon>Bacillati</taxon>
        <taxon>Actinomycetota</taxon>
        <taxon>Actinomycetes</taxon>
        <taxon>Kitasatosporales</taxon>
        <taxon>Streptomycetaceae</taxon>
        <taxon>Streptomyces</taxon>
    </lineage>
</organism>
<proteinExistence type="predicted"/>
<feature type="transmembrane region" description="Helical" evidence="1">
    <location>
        <begin position="728"/>
        <end position="750"/>
    </location>
</feature>
<keyword evidence="4" id="KW-1185">Reference proteome</keyword>
<gene>
    <name evidence="3" type="ORF">SSQG_00070</name>
</gene>
<evidence type="ECO:0000256" key="2">
    <source>
        <dbReference type="SAM" id="SignalP"/>
    </source>
</evidence>
<keyword evidence="2" id="KW-0732">Signal</keyword>
<keyword evidence="1" id="KW-0812">Transmembrane</keyword>